<evidence type="ECO:0000313" key="1">
    <source>
        <dbReference type="EMBL" id="KAE9058226.1"/>
    </source>
</evidence>
<gene>
    <name evidence="1" type="ORF">PF010_g31077</name>
</gene>
<name>A0A6G0JJ40_9STRA</name>
<accession>A0A6G0JJ40</accession>
<proteinExistence type="predicted"/>
<comment type="caution">
    <text evidence="1">The sequence shown here is derived from an EMBL/GenBank/DDBJ whole genome shotgun (WGS) entry which is preliminary data.</text>
</comment>
<dbReference type="AlphaFoldDB" id="A0A6G0JJ40"/>
<reference evidence="1 2" key="1">
    <citation type="submission" date="2018-09" db="EMBL/GenBank/DDBJ databases">
        <title>Genomic investigation of the strawberry pathogen Phytophthora fragariae indicates pathogenicity is determined by transcriptional variation in three key races.</title>
        <authorList>
            <person name="Adams T.M."/>
            <person name="Armitage A.D."/>
            <person name="Sobczyk M.K."/>
            <person name="Bates H.J."/>
            <person name="Dunwell J.M."/>
            <person name="Nellist C.F."/>
            <person name="Harrison R.J."/>
        </authorList>
    </citation>
    <scope>NUCLEOTIDE SEQUENCE [LARGE SCALE GENOMIC DNA]</scope>
    <source>
        <strain evidence="1 2">ONT-3</strain>
    </source>
</reference>
<feature type="non-terminal residue" evidence="1">
    <location>
        <position position="42"/>
    </location>
</feature>
<evidence type="ECO:0000313" key="2">
    <source>
        <dbReference type="Proteomes" id="UP000488956"/>
    </source>
</evidence>
<organism evidence="1 2">
    <name type="scientific">Phytophthora fragariae</name>
    <dbReference type="NCBI Taxonomy" id="53985"/>
    <lineage>
        <taxon>Eukaryota</taxon>
        <taxon>Sar</taxon>
        <taxon>Stramenopiles</taxon>
        <taxon>Oomycota</taxon>
        <taxon>Peronosporomycetes</taxon>
        <taxon>Peronosporales</taxon>
        <taxon>Peronosporaceae</taxon>
        <taxon>Phytophthora</taxon>
    </lineage>
</organism>
<dbReference type="Proteomes" id="UP000488956">
    <property type="component" value="Unassembled WGS sequence"/>
</dbReference>
<dbReference type="EMBL" id="QXFX01006605">
    <property type="protein sequence ID" value="KAE9058226.1"/>
    <property type="molecule type" value="Genomic_DNA"/>
</dbReference>
<protein>
    <submittedName>
        <fullName evidence="1">Uncharacterized protein</fullName>
    </submittedName>
</protein>
<sequence length="42" mass="4268">MLKGEVTVAFASHPGLSLILARRPPAPHTSAGFYGTSSLAAS</sequence>